<evidence type="ECO:0000256" key="10">
    <source>
        <dbReference type="RuleBase" id="RU361207"/>
    </source>
</evidence>
<evidence type="ECO:0000256" key="6">
    <source>
        <dbReference type="ARBA" id="ARBA00022679"/>
    </source>
</evidence>
<protein>
    <recommendedName>
        <fullName evidence="4 10">4-alpha-glucanotransferase</fullName>
        <ecNumber evidence="3 10">2.4.1.25</ecNumber>
    </recommendedName>
    <alternativeName>
        <fullName evidence="8 10">Amylomaltase</fullName>
    </alternativeName>
    <alternativeName>
        <fullName evidence="9 10">Disproportionating enzyme</fullName>
    </alternativeName>
</protein>
<dbReference type="GO" id="GO:0005975">
    <property type="term" value="P:carbohydrate metabolic process"/>
    <property type="evidence" value="ECO:0007669"/>
    <property type="project" value="InterPro"/>
</dbReference>
<sequence length="506" mass="58682">MVNTSNEEDMRRLSGILVHPTSFPSPYGIGDLGKGAYDFIDFLHESSQHLWQVLPLGPTGFWNSPYQSPSAFAGQPLLISLDDLADMELLEKSDIEKIPQWKDPRKADYIEVREYKETLFLQAYAAFKHTPNKMLLEEYDDFCMANADWLEDYSLFMALKDTHEGECWADWEEELISPIPEVRASLKKSLKDEIRYHQFLQFIFFSQWAKLKAYANEKEVFIIGDIPIFAAYDSADVWANKGLFQLDSTGHPTRVSGVPPDYFSATGQRWGNPLYDWPVHKKDGYQWWISRIAHQLKMVDYLRIDHFRGFEAYWSIPAEEETALNGKWVKGPCEDLFLCIQKELGDRLPILAEDLGIITPDVEWLRDMFHFPGMRILQFAFQDMGESTYLPHNFTTVNCICYTGTHDNDTSAGWYQGLSEELKDKIRRYGNTDGGNISLDMIRFCMGTIARFAIFPIQDILQLDSSHRMNTPGVAEGNWEFRYLQEDLDSSRSEWLRQTSHLFGRY</sequence>
<proteinExistence type="inferred from homology"/>
<evidence type="ECO:0000256" key="5">
    <source>
        <dbReference type="ARBA" id="ARBA00022676"/>
    </source>
</evidence>
<comment type="caution">
    <text evidence="11">The sequence shown here is derived from an EMBL/GenBank/DDBJ whole genome shotgun (WGS) entry which is preliminary data.</text>
</comment>
<evidence type="ECO:0000256" key="1">
    <source>
        <dbReference type="ARBA" id="ARBA00000439"/>
    </source>
</evidence>
<dbReference type="STRING" id="180332.GCA_000797495_01372"/>
<keyword evidence="12" id="KW-1185">Reference proteome</keyword>
<dbReference type="PANTHER" id="PTHR32438">
    <property type="entry name" value="4-ALPHA-GLUCANOTRANSFERASE DPE1, CHLOROPLASTIC/AMYLOPLASTIC"/>
    <property type="match status" value="1"/>
</dbReference>
<reference evidence="11 12" key="1">
    <citation type="journal article" date="2019" name="Anaerobe">
        <title>Detection of Robinsoniella peoriensis in multiple bone samples of a trauma patient.</title>
        <authorList>
            <person name="Schrottner P."/>
            <person name="Hartwich K."/>
            <person name="Bunk B."/>
            <person name="Schober I."/>
            <person name="Helbig S."/>
            <person name="Rudolph W.W."/>
            <person name="Gunzer F."/>
        </authorList>
    </citation>
    <scope>NUCLEOTIDE SEQUENCE [LARGE SCALE GENOMIC DNA]</scope>
    <source>
        <strain evidence="11 12">DSM 106044</strain>
    </source>
</reference>
<comment type="similarity">
    <text evidence="2 10">Belongs to the disproportionating enzyme family.</text>
</comment>
<keyword evidence="7 10" id="KW-0119">Carbohydrate metabolism</keyword>
<dbReference type="Proteomes" id="UP000306509">
    <property type="component" value="Unassembled WGS sequence"/>
</dbReference>
<accession>A0A4V6HRW1</accession>
<comment type="catalytic activity">
    <reaction evidence="1 10">
        <text>Transfers a segment of a (1-&gt;4)-alpha-D-glucan to a new position in an acceptor, which may be glucose or a (1-&gt;4)-alpha-D-glucan.</text>
        <dbReference type="EC" id="2.4.1.25"/>
    </reaction>
</comment>
<dbReference type="Pfam" id="PF02446">
    <property type="entry name" value="Glyco_hydro_77"/>
    <property type="match status" value="1"/>
</dbReference>
<evidence type="ECO:0000256" key="4">
    <source>
        <dbReference type="ARBA" id="ARBA00020295"/>
    </source>
</evidence>
<dbReference type="NCBIfam" id="NF011079">
    <property type="entry name" value="PRK14508.1-2"/>
    <property type="match status" value="1"/>
</dbReference>
<dbReference type="InterPro" id="IPR003385">
    <property type="entry name" value="Glyco_hydro_77"/>
</dbReference>
<dbReference type="GO" id="GO:0004134">
    <property type="term" value="F:4-alpha-glucanotransferase activity"/>
    <property type="evidence" value="ECO:0007669"/>
    <property type="project" value="UniProtKB-EC"/>
</dbReference>
<dbReference type="SUPFAM" id="SSF51445">
    <property type="entry name" value="(Trans)glycosidases"/>
    <property type="match status" value="1"/>
</dbReference>
<name>A0A4V6HRW1_9FIRM</name>
<dbReference type="Gene3D" id="3.20.20.80">
    <property type="entry name" value="Glycosidases"/>
    <property type="match status" value="1"/>
</dbReference>
<evidence type="ECO:0000313" key="11">
    <source>
        <dbReference type="EMBL" id="TLD00518.1"/>
    </source>
</evidence>
<evidence type="ECO:0000256" key="3">
    <source>
        <dbReference type="ARBA" id="ARBA00012560"/>
    </source>
</evidence>
<evidence type="ECO:0000256" key="8">
    <source>
        <dbReference type="ARBA" id="ARBA00031423"/>
    </source>
</evidence>
<dbReference type="NCBIfam" id="TIGR00217">
    <property type="entry name" value="malQ"/>
    <property type="match status" value="1"/>
</dbReference>
<evidence type="ECO:0000313" key="12">
    <source>
        <dbReference type="Proteomes" id="UP000306509"/>
    </source>
</evidence>
<dbReference type="EC" id="2.4.1.25" evidence="3 10"/>
<evidence type="ECO:0000256" key="2">
    <source>
        <dbReference type="ARBA" id="ARBA00005684"/>
    </source>
</evidence>
<keyword evidence="5 10" id="KW-0328">Glycosyltransferase</keyword>
<dbReference type="InterPro" id="IPR017853">
    <property type="entry name" value="GH"/>
</dbReference>
<evidence type="ECO:0000256" key="7">
    <source>
        <dbReference type="ARBA" id="ARBA00023277"/>
    </source>
</evidence>
<dbReference type="PANTHER" id="PTHR32438:SF5">
    <property type="entry name" value="4-ALPHA-GLUCANOTRANSFERASE DPE1, CHLOROPLASTIC_AMYLOPLASTIC"/>
    <property type="match status" value="1"/>
</dbReference>
<dbReference type="EMBL" id="QGQD01000054">
    <property type="protein sequence ID" value="TLD00518.1"/>
    <property type="molecule type" value="Genomic_DNA"/>
</dbReference>
<keyword evidence="6 10" id="KW-0808">Transferase</keyword>
<gene>
    <name evidence="11" type="primary">malQ_1</name>
    <name evidence="11" type="ORF">DSM106044_02651</name>
</gene>
<dbReference type="RefSeq" id="WP_138002594.1">
    <property type="nucleotide sequence ID" value="NZ_QGQD01000054.1"/>
</dbReference>
<dbReference type="NCBIfam" id="NF011080">
    <property type="entry name" value="PRK14508.1-3"/>
    <property type="match status" value="1"/>
</dbReference>
<dbReference type="AlphaFoldDB" id="A0A4V6HRW1"/>
<evidence type="ECO:0000256" key="9">
    <source>
        <dbReference type="ARBA" id="ARBA00031501"/>
    </source>
</evidence>
<organism evidence="11 12">
    <name type="scientific">Robinsoniella peoriensis</name>
    <dbReference type="NCBI Taxonomy" id="180332"/>
    <lineage>
        <taxon>Bacteria</taxon>
        <taxon>Bacillati</taxon>
        <taxon>Bacillota</taxon>
        <taxon>Clostridia</taxon>
        <taxon>Lachnospirales</taxon>
        <taxon>Lachnospiraceae</taxon>
        <taxon>Robinsoniella</taxon>
    </lineage>
</organism>